<evidence type="ECO:0000259" key="2">
    <source>
        <dbReference type="Pfam" id="PF26343"/>
    </source>
</evidence>
<protein>
    <submittedName>
        <fullName evidence="3">PIN domain-containing protein</fullName>
    </submittedName>
</protein>
<dbReference type="Proteomes" id="UP000436822">
    <property type="component" value="Unassembled WGS sequence"/>
</dbReference>
<name>A0A6N6JE05_9RHOB</name>
<dbReference type="AlphaFoldDB" id="A0A6N6JE05"/>
<dbReference type="InterPro" id="IPR058652">
    <property type="entry name" value="VapC50_C"/>
</dbReference>
<sequence length="192" mass="21957">MSHIADRFVAILDANVLFPNRKRDVLLSFYQAGFFRGRWTARILGEWTENLLRLRPELEASIRRQERQMAAAFPEALVTGYEPLIPSLDLPDEKDRHVLASAIRCGAQIIVTDNLKDFPGDILSDFDIEAISADEFLTQTFRLYPYDALPVAAKIRRKYDNPPYSASEFIMDLTAKGLPMFAAELRELKHLI</sequence>
<accession>A0A6N6JE05</accession>
<feature type="domain" description="PIN" evidence="1">
    <location>
        <begin position="17"/>
        <end position="115"/>
    </location>
</feature>
<dbReference type="OrthoDB" id="211933at2"/>
<keyword evidence="4" id="KW-1185">Reference proteome</keyword>
<dbReference type="RefSeq" id="WP_159805619.1">
    <property type="nucleotide sequence ID" value="NZ_BLJE01000002.1"/>
</dbReference>
<dbReference type="InterPro" id="IPR002716">
    <property type="entry name" value="PIN_dom"/>
</dbReference>
<feature type="domain" description="VapC50 C-terminal" evidence="2">
    <location>
        <begin position="133"/>
        <end position="187"/>
    </location>
</feature>
<comment type="caution">
    <text evidence="3">The sequence shown here is derived from an EMBL/GenBank/DDBJ whole genome shotgun (WGS) entry which is preliminary data.</text>
</comment>
<evidence type="ECO:0000313" key="4">
    <source>
        <dbReference type="Proteomes" id="UP000436822"/>
    </source>
</evidence>
<evidence type="ECO:0000259" key="1">
    <source>
        <dbReference type="Pfam" id="PF13470"/>
    </source>
</evidence>
<reference evidence="3 4" key="1">
    <citation type="submission" date="2019-12" db="EMBL/GenBank/DDBJ databases">
        <title>Litoreibacter badius sp. nov., a novel bacteriochlorophyll a-containing bacterium in the genus Litoreibacter.</title>
        <authorList>
            <person name="Kanamuro M."/>
            <person name="Takabe Y."/>
            <person name="Mori K."/>
            <person name="Takaichi S."/>
            <person name="Hanada S."/>
        </authorList>
    </citation>
    <scope>NUCLEOTIDE SEQUENCE [LARGE SCALE GENOMIC DNA]</scope>
    <source>
        <strain evidence="3 4">K6</strain>
    </source>
</reference>
<organism evidence="3 4">
    <name type="scientific">Litoreibacter roseus</name>
    <dbReference type="NCBI Taxonomy" id="2601869"/>
    <lineage>
        <taxon>Bacteria</taxon>
        <taxon>Pseudomonadati</taxon>
        <taxon>Pseudomonadota</taxon>
        <taxon>Alphaproteobacteria</taxon>
        <taxon>Rhodobacterales</taxon>
        <taxon>Roseobacteraceae</taxon>
        <taxon>Litoreibacter</taxon>
    </lineage>
</organism>
<dbReference type="Pfam" id="PF13470">
    <property type="entry name" value="PIN_3"/>
    <property type="match status" value="1"/>
</dbReference>
<evidence type="ECO:0000313" key="3">
    <source>
        <dbReference type="EMBL" id="GFE64436.1"/>
    </source>
</evidence>
<dbReference type="Pfam" id="PF26343">
    <property type="entry name" value="VapC50_C"/>
    <property type="match status" value="1"/>
</dbReference>
<gene>
    <name evidence="3" type="ORF">KIN_15100</name>
</gene>
<proteinExistence type="predicted"/>
<dbReference type="EMBL" id="BLJE01000002">
    <property type="protein sequence ID" value="GFE64436.1"/>
    <property type="molecule type" value="Genomic_DNA"/>
</dbReference>